<dbReference type="HOGENOM" id="CLU_3009068_0_0_5"/>
<reference evidence="1 2" key="2">
    <citation type="journal article" date="2012" name="J. Bacteriol.">
        <title>Complete genome sequences of six strains of the genus Methylobacterium.</title>
        <authorList>
            <person name="Marx C.J."/>
            <person name="Bringel F."/>
            <person name="Chistoserdova L."/>
            <person name="Moulin L."/>
            <person name="Farhan Ul Haque M."/>
            <person name="Fleischman D.E."/>
            <person name="Gruffaz C."/>
            <person name="Jourand P."/>
            <person name="Knief C."/>
            <person name="Lee M.C."/>
            <person name="Muller E.E."/>
            <person name="Nadalig T."/>
            <person name="Peyraud R."/>
            <person name="Roselli S."/>
            <person name="Russ L."/>
            <person name="Goodwin L.A."/>
            <person name="Ivanova N."/>
            <person name="Kyrpides N."/>
            <person name="Lajus A."/>
            <person name="Land M.L."/>
            <person name="Medigue C."/>
            <person name="Mikhailova N."/>
            <person name="Nolan M."/>
            <person name="Woyke T."/>
            <person name="Stolyar S."/>
            <person name="Vorholt J.A."/>
            <person name="Vuilleumier S."/>
        </authorList>
    </citation>
    <scope>NUCLEOTIDE SEQUENCE [LARGE SCALE GENOMIC DNA]</scope>
    <source>
        <strain evidence="2">CM4 / NCIMB 13688</strain>
    </source>
</reference>
<evidence type="ECO:0000313" key="2">
    <source>
        <dbReference type="Proteomes" id="UP000002385"/>
    </source>
</evidence>
<evidence type="ECO:0000313" key="1">
    <source>
        <dbReference type="EMBL" id="ACK86125.1"/>
    </source>
</evidence>
<sequence>MHLRVFEVGDHHADLWEKLFVVSRCVDGPEDRTLGFHPEFGLSVIDHHGHENRVLW</sequence>
<dbReference type="Proteomes" id="UP000002385">
    <property type="component" value="Chromosome"/>
</dbReference>
<accession>B7KWP8</accession>
<reference evidence="2" key="1">
    <citation type="submission" date="2008-12" db="EMBL/GenBank/DDBJ databases">
        <title>Complete sequence of chromosome of Methylobacterium chloromethanicum CM4.</title>
        <authorList>
            <consortium name="US DOE Joint Genome Institute"/>
            <person name="Lucas S."/>
            <person name="Copeland A."/>
            <person name="Lapidus A."/>
            <person name="Glavina del Rio T."/>
            <person name="Dalin E."/>
            <person name="Tice H."/>
            <person name="Bruce D."/>
            <person name="Goodwin L."/>
            <person name="Pitluck S."/>
            <person name="Chertkov O."/>
            <person name="Brettin T."/>
            <person name="Detter J.C."/>
            <person name="Han C."/>
            <person name="Larimer F."/>
            <person name="Land M."/>
            <person name="Hauser L."/>
            <person name="Kyrpides N."/>
            <person name="Mikhailova N."/>
            <person name="Marx C."/>
            <person name="Richardson P."/>
        </authorList>
    </citation>
    <scope>NUCLEOTIDE SEQUENCE [LARGE SCALE GENOMIC DNA]</scope>
    <source>
        <strain evidence="2">CM4 / NCIMB 13688</strain>
    </source>
</reference>
<gene>
    <name evidence="1" type="ordered locus">Mchl_5367</name>
</gene>
<dbReference type="KEGG" id="mch:Mchl_5367"/>
<name>B7KWP8_METC4</name>
<proteinExistence type="predicted"/>
<dbReference type="AlphaFoldDB" id="B7KWP8"/>
<protein>
    <submittedName>
        <fullName evidence="1">Uncharacterized protein</fullName>
    </submittedName>
</protein>
<organism evidence="1 2">
    <name type="scientific">Methylorubrum extorquens (strain CM4 / NCIMB 13688)</name>
    <name type="common">Methylobacterium extorquens</name>
    <dbReference type="NCBI Taxonomy" id="440085"/>
    <lineage>
        <taxon>Bacteria</taxon>
        <taxon>Pseudomonadati</taxon>
        <taxon>Pseudomonadota</taxon>
        <taxon>Alphaproteobacteria</taxon>
        <taxon>Hyphomicrobiales</taxon>
        <taxon>Methylobacteriaceae</taxon>
        <taxon>Methylorubrum</taxon>
    </lineage>
</organism>
<dbReference type="EMBL" id="CP001298">
    <property type="protein sequence ID" value="ACK86125.1"/>
    <property type="molecule type" value="Genomic_DNA"/>
</dbReference>